<proteinExistence type="predicted"/>
<evidence type="ECO:0000256" key="4">
    <source>
        <dbReference type="ARBA" id="ARBA00022840"/>
    </source>
</evidence>
<dbReference type="PANTHER" id="PTHR43790">
    <property type="entry name" value="CARBOHYDRATE TRANSPORT ATP-BINDING PROTEIN MG119-RELATED"/>
    <property type="match status" value="1"/>
</dbReference>
<name>A0A0A0CZF7_9PROT</name>
<dbReference type="GO" id="GO:0005524">
    <property type="term" value="F:ATP binding"/>
    <property type="evidence" value="ECO:0007669"/>
    <property type="project" value="UniProtKB-KW"/>
</dbReference>
<dbReference type="InterPro" id="IPR003439">
    <property type="entry name" value="ABC_transporter-like_ATP-bd"/>
</dbReference>
<keyword evidence="5" id="KW-1278">Translocase</keyword>
<evidence type="ECO:0000256" key="1">
    <source>
        <dbReference type="ARBA" id="ARBA00022448"/>
    </source>
</evidence>
<feature type="domain" description="ABC transporter" evidence="7">
    <location>
        <begin position="37"/>
        <end position="100"/>
    </location>
</feature>
<evidence type="ECO:0000256" key="6">
    <source>
        <dbReference type="ARBA" id="ARBA00023136"/>
    </source>
</evidence>
<dbReference type="EMBL" id="JANX01000568">
    <property type="protein sequence ID" value="KGM31210.1"/>
    <property type="molecule type" value="Genomic_DNA"/>
</dbReference>
<dbReference type="GO" id="GO:0016887">
    <property type="term" value="F:ATP hydrolysis activity"/>
    <property type="evidence" value="ECO:0007669"/>
    <property type="project" value="InterPro"/>
</dbReference>
<evidence type="ECO:0000256" key="2">
    <source>
        <dbReference type="ARBA" id="ARBA00022475"/>
    </source>
</evidence>
<dbReference type="Gene3D" id="3.40.50.300">
    <property type="entry name" value="P-loop containing nucleotide triphosphate hydrolases"/>
    <property type="match status" value="1"/>
</dbReference>
<keyword evidence="2" id="KW-1003">Cell membrane</keyword>
<evidence type="ECO:0000259" key="7">
    <source>
        <dbReference type="Pfam" id="PF00005"/>
    </source>
</evidence>
<dbReference type="CDD" id="cd03215">
    <property type="entry name" value="ABC_Carb_Monos_II"/>
    <property type="match status" value="1"/>
</dbReference>
<evidence type="ECO:0000256" key="5">
    <source>
        <dbReference type="ARBA" id="ARBA00022967"/>
    </source>
</evidence>
<dbReference type="AlphaFoldDB" id="A0A0A0CZF7"/>
<dbReference type="InterPro" id="IPR027417">
    <property type="entry name" value="P-loop_NTPase"/>
</dbReference>
<protein>
    <submittedName>
        <fullName evidence="8">Sugar ABC transporter</fullName>
    </submittedName>
</protein>
<dbReference type="PANTHER" id="PTHR43790:SF3">
    <property type="entry name" value="D-ALLOSE IMPORT ATP-BINDING PROTEIN ALSA-RELATED"/>
    <property type="match status" value="1"/>
</dbReference>
<evidence type="ECO:0000256" key="3">
    <source>
        <dbReference type="ARBA" id="ARBA00022741"/>
    </source>
</evidence>
<dbReference type="SUPFAM" id="SSF52540">
    <property type="entry name" value="P-loop containing nucleoside triphosphate hydrolases"/>
    <property type="match status" value="1"/>
</dbReference>
<reference evidence="8 9" key="1">
    <citation type="submission" date="2014-01" db="EMBL/GenBank/DDBJ databases">
        <title>Genome sequence determination for a cystic fibrosis isolate, Inquilinus limosus.</title>
        <authorList>
            <person name="Pino M."/>
            <person name="Di Conza J."/>
            <person name="Gutkind G."/>
        </authorList>
    </citation>
    <scope>NUCLEOTIDE SEQUENCE [LARGE SCALE GENOMIC DNA]</scope>
    <source>
        <strain evidence="8 9">MP06</strain>
    </source>
</reference>
<dbReference type="Proteomes" id="UP000029995">
    <property type="component" value="Unassembled WGS sequence"/>
</dbReference>
<sequence>MTEATAAGLAYIPADRKKEGLLLPHSIAFNLLLPTLARPARGLRDRAAEAATVADLAKRLTIKGDTARPVQALSGGNQQKVALAKWLPLAPRVLLLNDPTRGVDVETKREIYVMLRALAAQGKAVVLLSSDTPELVHLCDRVAVMFAGRTVATLERPGISEEAIVGAAMGVAAPGLAA</sequence>
<dbReference type="Pfam" id="PF00005">
    <property type="entry name" value="ABC_tran"/>
    <property type="match status" value="1"/>
</dbReference>
<evidence type="ECO:0000313" key="9">
    <source>
        <dbReference type="Proteomes" id="UP000029995"/>
    </source>
</evidence>
<gene>
    <name evidence="8" type="ORF">P409_28525</name>
</gene>
<keyword evidence="1" id="KW-0813">Transport</keyword>
<comment type="caution">
    <text evidence="8">The sequence shown here is derived from an EMBL/GenBank/DDBJ whole genome shotgun (WGS) entry which is preliminary data.</text>
</comment>
<dbReference type="InterPro" id="IPR050107">
    <property type="entry name" value="ABC_carbohydrate_import_ATPase"/>
</dbReference>
<keyword evidence="6" id="KW-0472">Membrane</keyword>
<accession>A0A0A0CZF7</accession>
<keyword evidence="3" id="KW-0547">Nucleotide-binding</keyword>
<organism evidence="8 9">
    <name type="scientific">Inquilinus limosus MP06</name>
    <dbReference type="NCBI Taxonomy" id="1398085"/>
    <lineage>
        <taxon>Bacteria</taxon>
        <taxon>Pseudomonadati</taxon>
        <taxon>Pseudomonadota</taxon>
        <taxon>Alphaproteobacteria</taxon>
        <taxon>Rhodospirillales</taxon>
        <taxon>Rhodospirillaceae</taxon>
        <taxon>Inquilinus</taxon>
    </lineage>
</organism>
<evidence type="ECO:0000313" key="8">
    <source>
        <dbReference type="EMBL" id="KGM31210.1"/>
    </source>
</evidence>
<keyword evidence="4" id="KW-0067">ATP-binding</keyword>